<gene>
    <name evidence="2" type="ORF">AC482_00950</name>
</gene>
<dbReference type="InterPro" id="IPR001279">
    <property type="entry name" value="Metallo-B-lactamas"/>
</dbReference>
<sequence>MKLKWLGHASWKLKAGGKTIYIDPYQGDYDEEADLILATHSHQDHCDPEKIGRVKVDDTVIIAPSDCASKIGAPVRSLKPGERAAFEGVTVEAVEAYNTKRFRSPGKPFHPRGLGVGYLIRAEGKTVYHAGDTDFIPEMEELGDIDVALLPSGGTYTMDNDDAVEAALAIHPRRVIPMHIWDTDPGAFKSKVEAESDISVVALRPGETIEI</sequence>
<evidence type="ECO:0000259" key="1">
    <source>
        <dbReference type="SMART" id="SM00849"/>
    </source>
</evidence>
<dbReference type="AlphaFoldDB" id="A0A0M0BSD5"/>
<evidence type="ECO:0000313" key="3">
    <source>
        <dbReference type="Proteomes" id="UP000037210"/>
    </source>
</evidence>
<proteinExistence type="predicted"/>
<dbReference type="EMBL" id="LFWZ01000006">
    <property type="protein sequence ID" value="KON31364.1"/>
    <property type="molecule type" value="Genomic_DNA"/>
</dbReference>
<comment type="caution">
    <text evidence="2">The sequence shown here is derived from an EMBL/GenBank/DDBJ whole genome shotgun (WGS) entry which is preliminary data.</text>
</comment>
<dbReference type="PANTHER" id="PTHR43546">
    <property type="entry name" value="UPF0173 METAL-DEPENDENT HYDROLASE MJ1163-RELATED"/>
    <property type="match status" value="1"/>
</dbReference>
<dbReference type="InterPro" id="IPR050114">
    <property type="entry name" value="UPF0173_UPF0282_UlaG_hydrolase"/>
</dbReference>
<dbReference type="SMART" id="SM00849">
    <property type="entry name" value="Lactamase_B"/>
    <property type="match status" value="1"/>
</dbReference>
<dbReference type="Gene3D" id="3.60.15.10">
    <property type="entry name" value="Ribonuclease Z/Hydroxyacylglutathione hydrolase-like"/>
    <property type="match status" value="1"/>
</dbReference>
<organism evidence="2 3">
    <name type="scientific">miscellaneous Crenarchaeota group-15 archaeon DG-45</name>
    <dbReference type="NCBI Taxonomy" id="1685127"/>
    <lineage>
        <taxon>Archaea</taxon>
        <taxon>Candidatus Bathyarchaeota</taxon>
        <taxon>MCG-15</taxon>
    </lineage>
</organism>
<dbReference type="Proteomes" id="UP000037210">
    <property type="component" value="Unassembled WGS sequence"/>
</dbReference>
<name>A0A0M0BSD5_9ARCH</name>
<evidence type="ECO:0000313" key="2">
    <source>
        <dbReference type="EMBL" id="KON31364.1"/>
    </source>
</evidence>
<dbReference type="Pfam" id="PF13483">
    <property type="entry name" value="Lactamase_B_3"/>
    <property type="match status" value="1"/>
</dbReference>
<protein>
    <recommendedName>
        <fullName evidence="1">Metallo-beta-lactamase domain-containing protein</fullName>
    </recommendedName>
</protein>
<dbReference type="PANTHER" id="PTHR43546:SF8">
    <property type="entry name" value="METALLO-BETA-LACTAMASE DOMAIN-CONTAINING PROTEIN"/>
    <property type="match status" value="1"/>
</dbReference>
<dbReference type="SUPFAM" id="SSF56281">
    <property type="entry name" value="Metallo-hydrolase/oxidoreductase"/>
    <property type="match status" value="1"/>
</dbReference>
<feature type="domain" description="Metallo-beta-lactamase" evidence="1">
    <location>
        <begin position="7"/>
        <end position="179"/>
    </location>
</feature>
<accession>A0A0M0BSD5</accession>
<reference evidence="2 3" key="1">
    <citation type="submission" date="2015-06" db="EMBL/GenBank/DDBJ databases">
        <title>New insights into the roles of widespread benthic archaea in carbon and nitrogen cycling.</title>
        <authorList>
            <person name="Lazar C.S."/>
            <person name="Baker B.J."/>
            <person name="Seitz K.W."/>
            <person name="Hyde A.S."/>
            <person name="Dick G.J."/>
            <person name="Hinrichs K.-U."/>
            <person name="Teske A.P."/>
        </authorList>
    </citation>
    <scope>NUCLEOTIDE SEQUENCE [LARGE SCALE GENOMIC DNA]</scope>
    <source>
        <strain evidence="2">DG-45</strain>
    </source>
</reference>
<dbReference type="InterPro" id="IPR036866">
    <property type="entry name" value="RibonucZ/Hydroxyglut_hydro"/>
</dbReference>